<dbReference type="InterPro" id="IPR003759">
    <property type="entry name" value="Cbl-bd_cap"/>
</dbReference>
<dbReference type="EMBL" id="DUIH01000017">
    <property type="protein sequence ID" value="HIH69974.1"/>
    <property type="molecule type" value="Genomic_DNA"/>
</dbReference>
<keyword evidence="2" id="KW-0479">Metal-binding</keyword>
<dbReference type="Gene3D" id="1.10.1240.10">
    <property type="entry name" value="Methionine synthase domain"/>
    <property type="match status" value="1"/>
</dbReference>
<keyword evidence="3" id="KW-0170">Cobalt</keyword>
<dbReference type="InterPro" id="IPR050554">
    <property type="entry name" value="Met_Synthase/Corrinoid"/>
</dbReference>
<dbReference type="GO" id="GO:0031419">
    <property type="term" value="F:cobalamin binding"/>
    <property type="evidence" value="ECO:0007669"/>
    <property type="project" value="InterPro"/>
</dbReference>
<sequence length="225" mass="24725">MGSRLDILEELKESIVTYDARKAVESAQRALQNGVDPKVAISEGLSAGMKVVGDMYEQGEMYLPEVLAASDAMYAALDVLLPHLKTEGLSTKETKRVVIGTVEGDVHTIGKKIVGTMLKVAGYDVTDLGGDVPLEKFIETAESQRAHVIAMSTLMTTTMENMRDVIKMLEERGLRGKYRVAIGGAPITEEFKEQIGADIYAPSAEEAVRVFNRVFEREREVERDA</sequence>
<dbReference type="FunFam" id="3.40.50.280:FF:000003">
    <property type="entry name" value="Dimethylamine methyltransferase corrinoid protein"/>
    <property type="match status" value="1"/>
</dbReference>
<comment type="caution">
    <text evidence="6">The sequence shown here is derived from an EMBL/GenBank/DDBJ whole genome shotgun (WGS) entry which is preliminary data.</text>
</comment>
<dbReference type="GO" id="GO:0046653">
    <property type="term" value="P:tetrahydrofolate metabolic process"/>
    <property type="evidence" value="ECO:0007669"/>
    <property type="project" value="TreeGrafter"/>
</dbReference>
<dbReference type="SUPFAM" id="SSF47644">
    <property type="entry name" value="Methionine synthase domain"/>
    <property type="match status" value="1"/>
</dbReference>
<dbReference type="PANTHER" id="PTHR45833">
    <property type="entry name" value="METHIONINE SYNTHASE"/>
    <property type="match status" value="1"/>
</dbReference>
<evidence type="ECO:0000256" key="2">
    <source>
        <dbReference type="ARBA" id="ARBA00022723"/>
    </source>
</evidence>
<gene>
    <name evidence="6" type="ORF">HA299_05125</name>
</gene>
<accession>A0A832RY32</accession>
<dbReference type="InterPro" id="IPR006158">
    <property type="entry name" value="Cobalamin-bd"/>
</dbReference>
<dbReference type="CDD" id="cd02070">
    <property type="entry name" value="corrinoid_protein_B12-BD"/>
    <property type="match status" value="1"/>
</dbReference>
<dbReference type="PROSITE" id="PS51332">
    <property type="entry name" value="B12_BINDING"/>
    <property type="match status" value="1"/>
</dbReference>
<evidence type="ECO:0000313" key="7">
    <source>
        <dbReference type="Proteomes" id="UP000600363"/>
    </source>
</evidence>
<dbReference type="Gene3D" id="3.40.50.280">
    <property type="entry name" value="Cobalamin-binding domain"/>
    <property type="match status" value="1"/>
</dbReference>
<dbReference type="AlphaFoldDB" id="A0A832RY32"/>
<proteinExistence type="inferred from homology"/>
<dbReference type="Pfam" id="PF02310">
    <property type="entry name" value="B12-binding"/>
    <property type="match status" value="1"/>
</dbReference>
<dbReference type="GO" id="GO:0005829">
    <property type="term" value="C:cytosol"/>
    <property type="evidence" value="ECO:0007669"/>
    <property type="project" value="TreeGrafter"/>
</dbReference>
<reference evidence="6" key="1">
    <citation type="journal article" date="2020" name="bioRxiv">
        <title>A rank-normalized archaeal taxonomy based on genome phylogeny resolves widespread incomplete and uneven classifications.</title>
        <authorList>
            <person name="Rinke C."/>
            <person name="Chuvochina M."/>
            <person name="Mussig A.J."/>
            <person name="Chaumeil P.-A."/>
            <person name="Waite D.W."/>
            <person name="Whitman W.B."/>
            <person name="Parks D.H."/>
            <person name="Hugenholtz P."/>
        </authorList>
    </citation>
    <scope>NUCLEOTIDE SEQUENCE</scope>
    <source>
        <strain evidence="6">UBA12518</strain>
    </source>
</reference>
<dbReference type="InterPro" id="IPR012741">
    <property type="entry name" value="Corrinoid_p"/>
</dbReference>
<feature type="domain" description="B12-binding" evidence="4">
    <location>
        <begin position="94"/>
        <end position="225"/>
    </location>
</feature>
<dbReference type="NCBIfam" id="TIGR02370">
    <property type="entry name" value="pyl_corrinoid"/>
    <property type="match status" value="1"/>
</dbReference>
<dbReference type="Proteomes" id="UP000600363">
    <property type="component" value="Unassembled WGS sequence"/>
</dbReference>
<evidence type="ECO:0000259" key="4">
    <source>
        <dbReference type="PROSITE" id="PS51332"/>
    </source>
</evidence>
<dbReference type="GO" id="GO:0008705">
    <property type="term" value="F:methionine synthase activity"/>
    <property type="evidence" value="ECO:0007669"/>
    <property type="project" value="TreeGrafter"/>
</dbReference>
<dbReference type="PROSITE" id="PS51337">
    <property type="entry name" value="B12_BINDING_NTER"/>
    <property type="match status" value="1"/>
</dbReference>
<dbReference type="SMART" id="SM01018">
    <property type="entry name" value="B12-binding_2"/>
    <property type="match status" value="1"/>
</dbReference>
<comment type="similarity">
    <text evidence="1">Belongs to the methylamine corrinoid protein family.</text>
</comment>
<dbReference type="PANTHER" id="PTHR45833:SF1">
    <property type="entry name" value="METHIONINE SYNTHASE"/>
    <property type="match status" value="1"/>
</dbReference>
<evidence type="ECO:0000313" key="6">
    <source>
        <dbReference type="EMBL" id="HIH69974.1"/>
    </source>
</evidence>
<dbReference type="GO" id="GO:0015948">
    <property type="term" value="P:methanogenesis"/>
    <property type="evidence" value="ECO:0007669"/>
    <property type="project" value="InterPro"/>
</dbReference>
<dbReference type="GO" id="GO:0050897">
    <property type="term" value="F:cobalt ion binding"/>
    <property type="evidence" value="ECO:0007669"/>
    <property type="project" value="InterPro"/>
</dbReference>
<dbReference type="InterPro" id="IPR036594">
    <property type="entry name" value="Meth_synthase_dom"/>
</dbReference>
<organism evidence="6 7">
    <name type="scientific">Methermicoccus shengliensis</name>
    <dbReference type="NCBI Taxonomy" id="660064"/>
    <lineage>
        <taxon>Archaea</taxon>
        <taxon>Methanobacteriati</taxon>
        <taxon>Methanobacteriota</taxon>
        <taxon>Stenosarchaea group</taxon>
        <taxon>Methanomicrobia</taxon>
        <taxon>Methanosarcinales</taxon>
        <taxon>Methermicoccaceae</taxon>
        <taxon>Methermicoccus</taxon>
    </lineage>
</organism>
<dbReference type="Pfam" id="PF02607">
    <property type="entry name" value="B12-binding_2"/>
    <property type="match status" value="1"/>
</dbReference>
<feature type="domain" description="B12-binding N-terminal" evidence="5">
    <location>
        <begin position="1"/>
        <end position="92"/>
    </location>
</feature>
<protein>
    <submittedName>
        <fullName evidence="6">Cobalamin-binding protein</fullName>
    </submittedName>
</protein>
<evidence type="ECO:0000256" key="1">
    <source>
        <dbReference type="ARBA" id="ARBA00010854"/>
    </source>
</evidence>
<name>A0A832RY32_9EURY</name>
<evidence type="ECO:0000259" key="5">
    <source>
        <dbReference type="PROSITE" id="PS51337"/>
    </source>
</evidence>
<dbReference type="GO" id="GO:0050667">
    <property type="term" value="P:homocysteine metabolic process"/>
    <property type="evidence" value="ECO:0007669"/>
    <property type="project" value="TreeGrafter"/>
</dbReference>
<dbReference type="RefSeq" id="WP_042686089.1">
    <property type="nucleotide sequence ID" value="NZ_DUIH01000017.1"/>
</dbReference>
<evidence type="ECO:0000256" key="3">
    <source>
        <dbReference type="ARBA" id="ARBA00023285"/>
    </source>
</evidence>
<dbReference type="InterPro" id="IPR036724">
    <property type="entry name" value="Cobalamin-bd_sf"/>
</dbReference>
<dbReference type="SUPFAM" id="SSF52242">
    <property type="entry name" value="Cobalamin (vitamin B12)-binding domain"/>
    <property type="match status" value="1"/>
</dbReference>